<dbReference type="PROSITE" id="PS00517">
    <property type="entry name" value="RNASE_3_1"/>
    <property type="match status" value="1"/>
</dbReference>
<dbReference type="GO" id="GO:0019843">
    <property type="term" value="F:rRNA binding"/>
    <property type="evidence" value="ECO:0007669"/>
    <property type="project" value="UniProtKB-KW"/>
</dbReference>
<comment type="subcellular location">
    <subcellularLocation>
        <location evidence="9">Cytoplasm</location>
    </subcellularLocation>
</comment>
<dbReference type="GO" id="GO:0008033">
    <property type="term" value="P:tRNA processing"/>
    <property type="evidence" value="ECO:0007669"/>
    <property type="project" value="UniProtKB-KW"/>
</dbReference>
<comment type="catalytic activity">
    <reaction evidence="1 9">
        <text>Endonucleolytic cleavage to 5'-phosphomonoester.</text>
        <dbReference type="EC" id="3.1.26.3"/>
    </reaction>
</comment>
<evidence type="ECO:0000256" key="6">
    <source>
        <dbReference type="ARBA" id="ARBA00022759"/>
    </source>
</evidence>
<dbReference type="InterPro" id="IPR000999">
    <property type="entry name" value="RNase_III_dom"/>
</dbReference>
<comment type="function">
    <text evidence="9">Digests double-stranded RNA. Involved in the processing of primary rRNA transcript to yield the immediate precursors to the large and small rRNAs (23S and 16S). Processes some mRNAs, and tRNAs when they are encoded in the rRNA operon. Processes pre-crRNA and tracrRNA of type II CRISPR loci if present in the organism.</text>
</comment>
<evidence type="ECO:0000256" key="8">
    <source>
        <dbReference type="ARBA" id="ARBA00022884"/>
    </source>
</evidence>
<dbReference type="InterPro" id="IPR011907">
    <property type="entry name" value="RNase_III"/>
</dbReference>
<keyword evidence="9" id="KW-0699">rRNA-binding</keyword>
<dbReference type="Gene3D" id="3.30.160.20">
    <property type="match status" value="1"/>
</dbReference>
<keyword evidence="9" id="KW-0460">Magnesium</keyword>
<dbReference type="Proteomes" id="UP000002430">
    <property type="component" value="Chromosome"/>
</dbReference>
<evidence type="ECO:0000256" key="4">
    <source>
        <dbReference type="ARBA" id="ARBA00022664"/>
    </source>
</evidence>
<keyword evidence="3 9" id="KW-0698">rRNA processing</keyword>
<dbReference type="KEGG" id="lip:LI0571"/>
<dbReference type="Pfam" id="PF14622">
    <property type="entry name" value="Ribonucleas_3_3"/>
    <property type="match status" value="1"/>
</dbReference>
<name>Q1MQV2_LAWIP</name>
<feature type="binding site" evidence="9">
    <location>
        <position position="44"/>
    </location>
    <ligand>
        <name>Mg(2+)</name>
        <dbReference type="ChEBI" id="CHEBI:18420"/>
    </ligand>
</feature>
<dbReference type="AlphaFoldDB" id="Q1MQV2"/>
<proteinExistence type="inferred from homology"/>
<dbReference type="SUPFAM" id="SSF54768">
    <property type="entry name" value="dsRNA-binding domain-like"/>
    <property type="match status" value="1"/>
</dbReference>
<feature type="active site" evidence="9">
    <location>
        <position position="48"/>
    </location>
</feature>
<dbReference type="PANTHER" id="PTHR11207">
    <property type="entry name" value="RIBONUCLEASE III"/>
    <property type="match status" value="1"/>
</dbReference>
<keyword evidence="13" id="KW-1185">Reference proteome</keyword>
<dbReference type="InterPro" id="IPR014720">
    <property type="entry name" value="dsRBD_dom"/>
</dbReference>
<dbReference type="EMBL" id="AM180252">
    <property type="protein sequence ID" value="CAJ54625.1"/>
    <property type="molecule type" value="Genomic_DNA"/>
</dbReference>
<keyword evidence="9" id="KW-0963">Cytoplasm</keyword>
<dbReference type="eggNOG" id="COG0571">
    <property type="taxonomic scope" value="Bacteria"/>
</dbReference>
<dbReference type="PROSITE" id="PS50137">
    <property type="entry name" value="DS_RBD"/>
    <property type="match status" value="1"/>
</dbReference>
<keyword evidence="9" id="KW-0819">tRNA processing</keyword>
<dbReference type="Gene3D" id="1.10.1520.10">
    <property type="entry name" value="Ribonuclease III domain"/>
    <property type="match status" value="1"/>
</dbReference>
<dbReference type="GO" id="GO:0005737">
    <property type="term" value="C:cytoplasm"/>
    <property type="evidence" value="ECO:0007669"/>
    <property type="project" value="UniProtKB-SubCell"/>
</dbReference>
<keyword evidence="7 9" id="KW-0378">Hydrolase</keyword>
<feature type="active site" evidence="9">
    <location>
        <position position="120"/>
    </location>
</feature>
<sequence>MDLKELQEDLGYYFKDEQLLITALTHSSWVNENDVTAEHNERLEFLGDAVLEICISEELFKRHPEAREGELTRMRSNLVNTKMLVLLARELKLNQYLLLARGEENQGGRQRNTLLADTMEAVFGAVFVDGDLFYARKVISKSYDNFWPKKSAALVKDFKTRLQEETQRHIKGLPKYILEGMHGPEHEKIFEVCVELPDGQVFRASGTGLKRAEQEAARIALESLMHCQSVNDK</sequence>
<organism evidence="12 13">
    <name type="scientific">Lawsonia intracellularis (strain PHE/MN1-00)</name>
    <dbReference type="NCBI Taxonomy" id="363253"/>
    <lineage>
        <taxon>Bacteria</taxon>
        <taxon>Pseudomonadati</taxon>
        <taxon>Thermodesulfobacteriota</taxon>
        <taxon>Desulfovibrionia</taxon>
        <taxon>Desulfovibrionales</taxon>
        <taxon>Desulfovibrionaceae</taxon>
        <taxon>Lawsonia</taxon>
    </lineage>
</organism>
<dbReference type="GO" id="GO:0004525">
    <property type="term" value="F:ribonuclease III activity"/>
    <property type="evidence" value="ECO:0007669"/>
    <property type="project" value="UniProtKB-UniRule"/>
</dbReference>
<evidence type="ECO:0000256" key="5">
    <source>
        <dbReference type="ARBA" id="ARBA00022722"/>
    </source>
</evidence>
<dbReference type="CDD" id="cd00593">
    <property type="entry name" value="RIBOc"/>
    <property type="match status" value="1"/>
</dbReference>
<dbReference type="RefSeq" id="WP_011526654.1">
    <property type="nucleotide sequence ID" value="NC_008011.1"/>
</dbReference>
<evidence type="ECO:0000256" key="9">
    <source>
        <dbReference type="HAMAP-Rule" id="MF_00104"/>
    </source>
</evidence>
<dbReference type="InterPro" id="IPR036389">
    <property type="entry name" value="RNase_III_sf"/>
</dbReference>
<dbReference type="Pfam" id="PF00035">
    <property type="entry name" value="dsrm"/>
    <property type="match status" value="1"/>
</dbReference>
<keyword evidence="6 9" id="KW-0255">Endonuclease</keyword>
<dbReference type="OrthoDB" id="9805026at2"/>
<evidence type="ECO:0000259" key="11">
    <source>
        <dbReference type="PROSITE" id="PS50142"/>
    </source>
</evidence>
<dbReference type="CDD" id="cd10845">
    <property type="entry name" value="DSRM_RNAse_III_family"/>
    <property type="match status" value="1"/>
</dbReference>
<evidence type="ECO:0000313" key="12">
    <source>
        <dbReference type="EMBL" id="CAJ54625.1"/>
    </source>
</evidence>
<evidence type="ECO:0000256" key="3">
    <source>
        <dbReference type="ARBA" id="ARBA00022552"/>
    </source>
</evidence>
<dbReference type="SUPFAM" id="SSF69065">
    <property type="entry name" value="RNase III domain-like"/>
    <property type="match status" value="1"/>
</dbReference>
<dbReference type="GO" id="GO:0046872">
    <property type="term" value="F:metal ion binding"/>
    <property type="evidence" value="ECO:0007669"/>
    <property type="project" value="UniProtKB-KW"/>
</dbReference>
<dbReference type="STRING" id="363253.LI0571"/>
<gene>
    <name evidence="9 12" type="primary">rnc</name>
    <name evidence="12" type="ordered locus">LI0571</name>
</gene>
<dbReference type="NCBIfam" id="TIGR02191">
    <property type="entry name" value="RNaseIII"/>
    <property type="match status" value="1"/>
</dbReference>
<keyword evidence="8 9" id="KW-0694">RNA-binding</keyword>
<dbReference type="GO" id="GO:0010468">
    <property type="term" value="P:regulation of gene expression"/>
    <property type="evidence" value="ECO:0007669"/>
    <property type="project" value="TreeGrafter"/>
</dbReference>
<feature type="domain" description="RNase III" evidence="11">
    <location>
        <begin position="3"/>
        <end position="131"/>
    </location>
</feature>
<dbReference type="GO" id="GO:0006364">
    <property type="term" value="P:rRNA processing"/>
    <property type="evidence" value="ECO:0007669"/>
    <property type="project" value="UniProtKB-UniRule"/>
</dbReference>
<dbReference type="GO" id="GO:0006397">
    <property type="term" value="P:mRNA processing"/>
    <property type="evidence" value="ECO:0007669"/>
    <property type="project" value="UniProtKB-UniRule"/>
</dbReference>
<dbReference type="SMART" id="SM00535">
    <property type="entry name" value="RIBOc"/>
    <property type="match status" value="1"/>
</dbReference>
<protein>
    <recommendedName>
        <fullName evidence="9">Ribonuclease 3</fullName>
        <ecNumber evidence="9">3.1.26.3</ecNumber>
    </recommendedName>
    <alternativeName>
        <fullName evidence="9">Ribonuclease III</fullName>
        <shortName evidence="9">RNase III</shortName>
    </alternativeName>
</protein>
<dbReference type="HAMAP" id="MF_00104">
    <property type="entry name" value="RNase_III"/>
    <property type="match status" value="1"/>
</dbReference>
<dbReference type="HOGENOM" id="CLU_000907_1_3_7"/>
<keyword evidence="9" id="KW-0479">Metal-binding</keyword>
<evidence type="ECO:0000256" key="7">
    <source>
        <dbReference type="ARBA" id="ARBA00022801"/>
    </source>
</evidence>
<evidence type="ECO:0000313" key="13">
    <source>
        <dbReference type="Proteomes" id="UP000002430"/>
    </source>
</evidence>
<dbReference type="EC" id="3.1.26.3" evidence="9"/>
<comment type="similarity">
    <text evidence="2">Belongs to the ribonuclease III family.</text>
</comment>
<comment type="subunit">
    <text evidence="9">Homodimer.</text>
</comment>
<evidence type="ECO:0000256" key="2">
    <source>
        <dbReference type="ARBA" id="ARBA00010183"/>
    </source>
</evidence>
<keyword evidence="4 9" id="KW-0507">mRNA processing</keyword>
<keyword evidence="5 9" id="KW-0540">Nuclease</keyword>
<feature type="binding site" evidence="9">
    <location>
        <position position="117"/>
    </location>
    <ligand>
        <name>Mg(2+)</name>
        <dbReference type="ChEBI" id="CHEBI:18420"/>
    </ligand>
</feature>
<feature type="binding site" evidence="9">
    <location>
        <position position="120"/>
    </location>
    <ligand>
        <name>Mg(2+)</name>
        <dbReference type="ChEBI" id="CHEBI:18420"/>
    </ligand>
</feature>
<accession>Q1MQV2</accession>
<dbReference type="PANTHER" id="PTHR11207:SF0">
    <property type="entry name" value="RIBONUCLEASE 3"/>
    <property type="match status" value="1"/>
</dbReference>
<dbReference type="PROSITE" id="PS50142">
    <property type="entry name" value="RNASE_3_2"/>
    <property type="match status" value="1"/>
</dbReference>
<dbReference type="SMART" id="SM00358">
    <property type="entry name" value="DSRM"/>
    <property type="match status" value="1"/>
</dbReference>
<evidence type="ECO:0000256" key="1">
    <source>
        <dbReference type="ARBA" id="ARBA00000109"/>
    </source>
</evidence>
<evidence type="ECO:0000259" key="10">
    <source>
        <dbReference type="PROSITE" id="PS50137"/>
    </source>
</evidence>
<dbReference type="GO" id="GO:0003725">
    <property type="term" value="F:double-stranded RNA binding"/>
    <property type="evidence" value="ECO:0007669"/>
    <property type="project" value="TreeGrafter"/>
</dbReference>
<comment type="cofactor">
    <cofactor evidence="9">
        <name>Mg(2+)</name>
        <dbReference type="ChEBI" id="CHEBI:18420"/>
    </cofactor>
</comment>
<reference evidence="12 13" key="1">
    <citation type="submission" date="2005-11" db="EMBL/GenBank/DDBJ databases">
        <title>The complete genome sequence of Lawsonia intracellularis: the causative agent of proliferative enteropathy.</title>
        <authorList>
            <person name="Kaur K."/>
            <person name="Zhang Q."/>
            <person name="Beckler D."/>
            <person name="Munir S."/>
            <person name="Li L."/>
            <person name="Kinsley K."/>
            <person name="Herron L."/>
            <person name="Peterson A."/>
            <person name="May B."/>
            <person name="Singh S."/>
            <person name="Gebhart C."/>
            <person name="Kapur V."/>
        </authorList>
    </citation>
    <scope>NUCLEOTIDE SEQUENCE [LARGE SCALE GENOMIC DNA]</scope>
    <source>
        <strain evidence="12 13">PHE/MN1-00</strain>
    </source>
</reference>
<dbReference type="FunFam" id="1.10.1520.10:FF:000001">
    <property type="entry name" value="Ribonuclease 3"/>
    <property type="match status" value="1"/>
</dbReference>
<feature type="domain" description="DRBM" evidence="10">
    <location>
        <begin position="157"/>
        <end position="226"/>
    </location>
</feature>